<organism evidence="11 12">
    <name type="scientific">Tetraparma gracilis</name>
    <dbReference type="NCBI Taxonomy" id="2962635"/>
    <lineage>
        <taxon>Eukaryota</taxon>
        <taxon>Sar</taxon>
        <taxon>Stramenopiles</taxon>
        <taxon>Ochrophyta</taxon>
        <taxon>Bolidophyceae</taxon>
        <taxon>Parmales</taxon>
        <taxon>Triparmaceae</taxon>
        <taxon>Tetraparma</taxon>
    </lineage>
</organism>
<evidence type="ECO:0000256" key="8">
    <source>
        <dbReference type="ARBA" id="ARBA00043971"/>
    </source>
</evidence>
<evidence type="ECO:0000256" key="1">
    <source>
        <dbReference type="ARBA" id="ARBA00004120"/>
    </source>
</evidence>
<dbReference type="PANTHER" id="PTHR31363:SF0">
    <property type="entry name" value="TRAF3-INTERACTING PROTEIN 1"/>
    <property type="match status" value="1"/>
</dbReference>
<dbReference type="PANTHER" id="PTHR31363">
    <property type="entry name" value="TRAF3-INTERACTING PROTEIN 1"/>
    <property type="match status" value="1"/>
</dbReference>
<dbReference type="Pfam" id="PF10243">
    <property type="entry name" value="MIP-T3"/>
    <property type="match status" value="1"/>
</dbReference>
<dbReference type="Proteomes" id="UP001165060">
    <property type="component" value="Unassembled WGS sequence"/>
</dbReference>
<feature type="compositionally biased region" description="Low complexity" evidence="9">
    <location>
        <begin position="266"/>
        <end position="298"/>
    </location>
</feature>
<dbReference type="InterPro" id="IPR018799">
    <property type="entry name" value="TRAF3IP1"/>
</dbReference>
<feature type="domain" description="TRAF3-interacting protein 1 N-terminal" evidence="10">
    <location>
        <begin position="152"/>
        <end position="258"/>
    </location>
</feature>
<evidence type="ECO:0000313" key="12">
    <source>
        <dbReference type="Proteomes" id="UP001165060"/>
    </source>
</evidence>
<dbReference type="EMBL" id="BRYB01001793">
    <property type="protein sequence ID" value="GMI33822.1"/>
    <property type="molecule type" value="Genomic_DNA"/>
</dbReference>
<name>A0ABQ6MUN5_9STRA</name>
<dbReference type="Gene3D" id="1.10.418.50">
    <property type="entry name" value="Microtubule-binding protein MIP-T3"/>
    <property type="match status" value="1"/>
</dbReference>
<gene>
    <name evidence="11" type="ORF">TeGR_g10448</name>
</gene>
<evidence type="ECO:0000259" key="10">
    <source>
        <dbReference type="Pfam" id="PF10243"/>
    </source>
</evidence>
<evidence type="ECO:0000256" key="2">
    <source>
        <dbReference type="ARBA" id="ARBA00004430"/>
    </source>
</evidence>
<feature type="compositionally biased region" description="Basic and acidic residues" evidence="9">
    <location>
        <begin position="88"/>
        <end position="98"/>
    </location>
</feature>
<protein>
    <recommendedName>
        <fullName evidence="10">TRAF3-interacting protein 1 N-terminal domain-containing protein</fullName>
    </recommendedName>
</protein>
<evidence type="ECO:0000313" key="11">
    <source>
        <dbReference type="EMBL" id="GMI33822.1"/>
    </source>
</evidence>
<evidence type="ECO:0000256" key="6">
    <source>
        <dbReference type="ARBA" id="ARBA00023212"/>
    </source>
</evidence>
<dbReference type="InterPro" id="IPR042576">
    <property type="entry name" value="TRAF3IP1_N_sf"/>
</dbReference>
<feature type="region of interest" description="Disordered" evidence="9">
    <location>
        <begin position="266"/>
        <end position="383"/>
    </location>
</feature>
<reference evidence="11 12" key="1">
    <citation type="journal article" date="2023" name="Commun. Biol.">
        <title>Genome analysis of Parmales, the sister group of diatoms, reveals the evolutionary specialization of diatoms from phago-mixotrophs to photoautotrophs.</title>
        <authorList>
            <person name="Ban H."/>
            <person name="Sato S."/>
            <person name="Yoshikawa S."/>
            <person name="Yamada K."/>
            <person name="Nakamura Y."/>
            <person name="Ichinomiya M."/>
            <person name="Sato N."/>
            <person name="Blanc-Mathieu R."/>
            <person name="Endo H."/>
            <person name="Kuwata A."/>
            <person name="Ogata H."/>
        </authorList>
    </citation>
    <scope>NUCLEOTIDE SEQUENCE [LARGE SCALE GENOMIC DNA]</scope>
</reference>
<sequence>MFLLDFAAAATNPDLDHASAVRRCLANESPGSGAVPLAGGGEAKSPAPDARPQAAKSPGEAKGLGDEAKGSSFAGAFAGGEAAAAFGEDNRQSNDRAQSRAGTRGGQRGHETSDAGLGDAPAKTSPDKMAGEGASELDGRIEGCNSDHDKLRAMMEPVVAKPKCSDKLLAKPPFRFLHDLISAVVRNTGFAESVVPEAMMDSGNVKEKSDKIEYLDIIIKHVGEHLNTLVDARPAKIVAGLEAENTVRFLQLLVLAATNAAPAAEAAQAKSPERAAAPAAASPAKELAPPPAADAKSPAPAPAPAPAKAEPSPQRQAEAKEDAAPAEPKSMRPTTARRRPPKVKEQAAVAVKDVAPAQVAKNTNIMREGEDDDDDFFKDDDAANDDLGEAKRVDAADLQGKNVSKLVQNIVAEQ</sequence>
<comment type="caution">
    <text evidence="11">The sequence shown here is derived from an EMBL/GenBank/DDBJ whole genome shotgun (WGS) entry which is preliminary data.</text>
</comment>
<evidence type="ECO:0000256" key="7">
    <source>
        <dbReference type="ARBA" id="ARBA00023273"/>
    </source>
</evidence>
<proteinExistence type="inferred from homology"/>
<keyword evidence="4" id="KW-0970">Cilium biogenesis/degradation</keyword>
<keyword evidence="3" id="KW-0963">Cytoplasm</keyword>
<comment type="subcellular location">
    <subcellularLocation>
        <location evidence="2">Cytoplasm</location>
        <location evidence="2">Cytoskeleton</location>
        <location evidence="2">Cilium axoneme</location>
    </subcellularLocation>
    <subcellularLocation>
        <location evidence="1">Cytoplasm</location>
        <location evidence="1">Cytoskeleton</location>
        <location evidence="1">Cilium basal body</location>
    </subcellularLocation>
</comment>
<feature type="non-terminal residue" evidence="11">
    <location>
        <position position="414"/>
    </location>
</feature>
<evidence type="ECO:0000256" key="5">
    <source>
        <dbReference type="ARBA" id="ARBA00023054"/>
    </source>
</evidence>
<feature type="region of interest" description="Disordered" evidence="9">
    <location>
        <begin position="85"/>
        <end position="145"/>
    </location>
</feature>
<keyword evidence="7" id="KW-0966">Cell projection</keyword>
<keyword evidence="6" id="KW-0206">Cytoskeleton</keyword>
<feature type="compositionally biased region" description="Acidic residues" evidence="9">
    <location>
        <begin position="369"/>
        <end position="383"/>
    </location>
</feature>
<evidence type="ECO:0000256" key="4">
    <source>
        <dbReference type="ARBA" id="ARBA00022794"/>
    </source>
</evidence>
<keyword evidence="12" id="KW-1185">Reference proteome</keyword>
<accession>A0ABQ6MUN5</accession>
<evidence type="ECO:0000256" key="3">
    <source>
        <dbReference type="ARBA" id="ARBA00022490"/>
    </source>
</evidence>
<evidence type="ECO:0000256" key="9">
    <source>
        <dbReference type="SAM" id="MobiDB-lite"/>
    </source>
</evidence>
<keyword evidence="5" id="KW-0175">Coiled coil</keyword>
<comment type="similarity">
    <text evidence="8">Belongs to the TRAF3IP1 family.</text>
</comment>
<dbReference type="InterPro" id="IPR040468">
    <property type="entry name" value="TRAF3IP1_N"/>
</dbReference>
<feature type="region of interest" description="Disordered" evidence="9">
    <location>
        <begin position="27"/>
        <end position="73"/>
    </location>
</feature>